<organism evidence="2 3">
    <name type="scientific">Prorocentrum cordatum</name>
    <dbReference type="NCBI Taxonomy" id="2364126"/>
    <lineage>
        <taxon>Eukaryota</taxon>
        <taxon>Sar</taxon>
        <taxon>Alveolata</taxon>
        <taxon>Dinophyceae</taxon>
        <taxon>Prorocentrales</taxon>
        <taxon>Prorocentraceae</taxon>
        <taxon>Prorocentrum</taxon>
    </lineage>
</organism>
<evidence type="ECO:0000313" key="2">
    <source>
        <dbReference type="EMBL" id="CAK0799657.1"/>
    </source>
</evidence>
<dbReference type="PROSITE" id="PS50004">
    <property type="entry name" value="C2"/>
    <property type="match status" value="1"/>
</dbReference>
<dbReference type="SUPFAM" id="SSF49562">
    <property type="entry name" value="C2 domain (Calcium/lipid-binding domain, CaLB)"/>
    <property type="match status" value="1"/>
</dbReference>
<dbReference type="InterPro" id="IPR036034">
    <property type="entry name" value="PDZ_sf"/>
</dbReference>
<protein>
    <recommendedName>
        <fullName evidence="1">C2 domain-containing protein</fullName>
    </recommendedName>
</protein>
<evidence type="ECO:0000313" key="3">
    <source>
        <dbReference type="Proteomes" id="UP001189429"/>
    </source>
</evidence>
<gene>
    <name evidence="2" type="ORF">PCOR1329_LOCUS8029</name>
</gene>
<dbReference type="EMBL" id="CAUYUJ010002198">
    <property type="protein sequence ID" value="CAK0799657.1"/>
    <property type="molecule type" value="Genomic_DNA"/>
</dbReference>
<sequence length="409" mass="44348">MPRLCPHRACRKLGVARLEGLVLRSIPGHSCSGLPAARCVSSKSTGRPSPVAKANASEVLKLVHLSGAGLLDVNGTYELATPFARAEVFVKSSVELGTIYIRRQAPDTPDRWVVTLSPTEREGRHLYKRDSAHVGVVHPPTLGWEVYPHCDGIERALSLGDAPRLGYFHGYVGACGDGQPYFRSSRQRRTEPYVFRSDTNCLQVCIVGASDLQGTDGVESELYCVCEIHGKPEGAFHTPPQRASANPFWNHTFEVGVFESSDALMFSVKSKGGLLGQAVLEHSSIYPEGFIGDVPLVVPNSDFKGSMLSLCITPSNQEVPGIRCEIDKGAGTVGLKLVPSARRVSLSIVAIAEGGQVDRWNAENPLQRVKVRDQIVEVNGTRGECFGLLAELAQARGLLRMVVMRKLPL</sequence>
<proteinExistence type="predicted"/>
<dbReference type="SUPFAM" id="SSF50156">
    <property type="entry name" value="PDZ domain-like"/>
    <property type="match status" value="1"/>
</dbReference>
<reference evidence="2" key="1">
    <citation type="submission" date="2023-10" db="EMBL/GenBank/DDBJ databases">
        <authorList>
            <person name="Chen Y."/>
            <person name="Shah S."/>
            <person name="Dougan E. K."/>
            <person name="Thang M."/>
            <person name="Chan C."/>
        </authorList>
    </citation>
    <scope>NUCLEOTIDE SEQUENCE [LARGE SCALE GENOMIC DNA]</scope>
</reference>
<dbReference type="InterPro" id="IPR000008">
    <property type="entry name" value="C2_dom"/>
</dbReference>
<feature type="domain" description="C2" evidence="1">
    <location>
        <begin position="176"/>
        <end position="312"/>
    </location>
</feature>
<dbReference type="Gene3D" id="2.60.40.150">
    <property type="entry name" value="C2 domain"/>
    <property type="match status" value="1"/>
</dbReference>
<dbReference type="CDD" id="cd00030">
    <property type="entry name" value="C2"/>
    <property type="match status" value="1"/>
</dbReference>
<name>A0ABN9Q560_9DINO</name>
<dbReference type="Pfam" id="PF00168">
    <property type="entry name" value="C2"/>
    <property type="match status" value="1"/>
</dbReference>
<dbReference type="InterPro" id="IPR035892">
    <property type="entry name" value="C2_domain_sf"/>
</dbReference>
<keyword evidence="3" id="KW-1185">Reference proteome</keyword>
<evidence type="ECO:0000259" key="1">
    <source>
        <dbReference type="PROSITE" id="PS50004"/>
    </source>
</evidence>
<accession>A0ABN9Q560</accession>
<dbReference type="SMART" id="SM00239">
    <property type="entry name" value="C2"/>
    <property type="match status" value="1"/>
</dbReference>
<comment type="caution">
    <text evidence="2">The sequence shown here is derived from an EMBL/GenBank/DDBJ whole genome shotgun (WGS) entry which is preliminary data.</text>
</comment>
<dbReference type="Proteomes" id="UP001189429">
    <property type="component" value="Unassembled WGS sequence"/>
</dbReference>